<reference evidence="2 3" key="1">
    <citation type="submission" date="2014-07" db="EMBL/GenBank/DDBJ databases">
        <title>Methanogenic archaea and the global carbon cycle.</title>
        <authorList>
            <person name="Henriksen J.R."/>
            <person name="Luke J."/>
            <person name="Reinhart S."/>
            <person name="Benedict M.N."/>
            <person name="Youngblut N.D."/>
            <person name="Metcalf M.E."/>
            <person name="Whitaker R.J."/>
            <person name="Metcalf W.W."/>
        </authorList>
    </citation>
    <scope>NUCLEOTIDE SEQUENCE [LARGE SCALE GENOMIC DNA]</scope>
    <source>
        <strain evidence="2 3">Wiesmoor</strain>
    </source>
</reference>
<dbReference type="HOGENOM" id="CLU_2475972_0_0_2"/>
<feature type="region of interest" description="Disordered" evidence="1">
    <location>
        <begin position="68"/>
        <end position="87"/>
    </location>
</feature>
<feature type="compositionally biased region" description="Polar residues" evidence="1">
    <location>
        <begin position="77"/>
        <end position="87"/>
    </location>
</feature>
<evidence type="ECO:0000313" key="2">
    <source>
        <dbReference type="EMBL" id="AKB51210.1"/>
    </source>
</evidence>
<name>A0A0E3QN54_METBA</name>
<gene>
    <name evidence="2" type="ORF">MSBRW_1957</name>
</gene>
<proteinExistence type="predicted"/>
<dbReference type="EMBL" id="CP009526">
    <property type="protein sequence ID" value="AKB51210.1"/>
    <property type="molecule type" value="Genomic_DNA"/>
</dbReference>
<dbReference type="InterPro" id="IPR011042">
    <property type="entry name" value="6-blade_b-propeller_TolB-like"/>
</dbReference>
<dbReference type="Proteomes" id="UP000033038">
    <property type="component" value="Chromosome"/>
</dbReference>
<evidence type="ECO:0000256" key="1">
    <source>
        <dbReference type="SAM" id="MobiDB-lite"/>
    </source>
</evidence>
<dbReference type="GeneID" id="24823466"/>
<accession>A0A0E3QN54</accession>
<dbReference type="KEGG" id="mbw:MSBRW_1957"/>
<dbReference type="AlphaFoldDB" id="A0A0E3QN54"/>
<evidence type="ECO:0000313" key="3">
    <source>
        <dbReference type="Proteomes" id="UP000033038"/>
    </source>
</evidence>
<organism evidence="2 3">
    <name type="scientific">Methanosarcina barkeri str. Wiesmoor</name>
    <dbReference type="NCBI Taxonomy" id="1434109"/>
    <lineage>
        <taxon>Archaea</taxon>
        <taxon>Methanobacteriati</taxon>
        <taxon>Methanobacteriota</taxon>
        <taxon>Stenosarchaea group</taxon>
        <taxon>Methanomicrobia</taxon>
        <taxon>Methanosarcinales</taxon>
        <taxon>Methanosarcinaceae</taxon>
        <taxon>Methanosarcina</taxon>
    </lineage>
</organism>
<dbReference type="RefSeq" id="WP_011307712.1">
    <property type="nucleotide sequence ID" value="NZ_CP009526.1"/>
</dbReference>
<dbReference type="PATRIC" id="fig|1434109.4.peg.2509"/>
<dbReference type="Gene3D" id="2.120.10.30">
    <property type="entry name" value="TolB, C-terminal domain"/>
    <property type="match status" value="1"/>
</dbReference>
<protein>
    <submittedName>
        <fullName evidence="2">L-sorbosone dehydrogenase</fullName>
    </submittedName>
</protein>
<sequence>MSAALYVAEVSRVIRYDDIEARLDPPEPVVVNDSFSSDRAHGWKYIKIGSDGKLYVPVGMPCNVCNKEGEDERYGNNHENGTQWEPA</sequence>